<dbReference type="InterPro" id="IPR017925">
    <property type="entry name" value="DHFR_CS"/>
</dbReference>
<name>A0A0B5JAM3_9VIRU</name>
<dbReference type="CDD" id="cd00209">
    <property type="entry name" value="DHFR"/>
    <property type="match status" value="1"/>
</dbReference>
<keyword evidence="4" id="KW-0521">NADP</keyword>
<evidence type="ECO:0000256" key="3">
    <source>
        <dbReference type="ARBA" id="ARBA00022563"/>
    </source>
</evidence>
<dbReference type="Proteomes" id="UP000202511">
    <property type="component" value="Segment"/>
</dbReference>
<dbReference type="PRINTS" id="PR00070">
    <property type="entry name" value="DHFR"/>
</dbReference>
<feature type="region of interest" description="Disordered" evidence="7">
    <location>
        <begin position="1"/>
        <end position="26"/>
    </location>
</feature>
<dbReference type="RefSeq" id="YP_009120241.1">
    <property type="nucleotide sequence ID" value="NC_026440.1"/>
</dbReference>
<feature type="domain" description="DHFR" evidence="8">
    <location>
        <begin position="46"/>
        <end position="228"/>
    </location>
</feature>
<evidence type="ECO:0000313" key="10">
    <source>
        <dbReference type="Proteomes" id="UP000202511"/>
    </source>
</evidence>
<comment type="pathway">
    <text evidence="1">Cofactor biosynthesis; tetrahydrofolate biosynthesis; 5,6,7,8-tetrahydrofolate from 7,8-dihydrofolate: step 1/1.</text>
</comment>
<keyword evidence="5" id="KW-0560">Oxidoreductase</keyword>
<dbReference type="GO" id="GO:0006730">
    <property type="term" value="P:one-carbon metabolic process"/>
    <property type="evidence" value="ECO:0007669"/>
    <property type="project" value="UniProtKB-KW"/>
</dbReference>
<comment type="similarity">
    <text evidence="6">Belongs to the dihydrofolate reductase family.</text>
</comment>
<sequence>MQAATTTRETLEAHGSVDMEEVSGQTGDLVPTTMTTTAAAPLPPTLFSVVVAMTASRAIGQQGQLPWGRLPKEMAAFRDLTRTTVDPTKTNALIMGRVTFDSLPRRRPLPGRLHVVLTRRPPGTDVYPDGVLTAPGLDEALALVGHAEKVFVIGGAQVYKDAIAHPACAGVWLTQIASPDYPDADAFFPALSDEAYGPVETLDESQCECGVTYQRLYRARLPAAAADP</sequence>
<accession>A0A0B5JAM3</accession>
<dbReference type="InterPro" id="IPR024072">
    <property type="entry name" value="DHFR-like_dom_sf"/>
</dbReference>
<dbReference type="GO" id="GO:0004146">
    <property type="term" value="F:dihydrofolate reductase activity"/>
    <property type="evidence" value="ECO:0007669"/>
    <property type="project" value="UniProtKB-EC"/>
</dbReference>
<evidence type="ECO:0000256" key="4">
    <source>
        <dbReference type="ARBA" id="ARBA00022857"/>
    </source>
</evidence>
<dbReference type="OrthoDB" id="9577at10239"/>
<evidence type="ECO:0000313" key="9">
    <source>
        <dbReference type="EMBL" id="AJF98006.1"/>
    </source>
</evidence>
<dbReference type="GeneID" id="23462923"/>
<dbReference type="PANTHER" id="PTHR48069:SF3">
    <property type="entry name" value="DIHYDROFOLATE REDUCTASE"/>
    <property type="match status" value="1"/>
</dbReference>
<dbReference type="InterPro" id="IPR001796">
    <property type="entry name" value="DHFR_dom"/>
</dbReference>
<dbReference type="GO" id="GO:0046654">
    <property type="term" value="P:tetrahydrofolate biosynthetic process"/>
    <property type="evidence" value="ECO:0007669"/>
    <property type="project" value="InterPro"/>
</dbReference>
<reference evidence="9 10" key="1">
    <citation type="journal article" date="2015" name="Parasitol. Res.">
        <title>Viruses in close associations with free-living amoebae.</title>
        <authorList>
            <person name="Scheid P."/>
        </authorList>
    </citation>
    <scope>NUCLEOTIDE SEQUENCE [LARGE SCALE GENOMIC DNA]</scope>
    <source>
        <strain evidence="9">KlaHel</strain>
    </source>
</reference>
<dbReference type="PROSITE" id="PS51330">
    <property type="entry name" value="DHFR_2"/>
    <property type="match status" value="1"/>
</dbReference>
<evidence type="ECO:0000256" key="2">
    <source>
        <dbReference type="ARBA" id="ARBA00012856"/>
    </source>
</evidence>
<keyword evidence="3" id="KW-0554">One-carbon metabolism</keyword>
<dbReference type="KEGG" id="vg:23462923"/>
<dbReference type="SUPFAM" id="SSF53597">
    <property type="entry name" value="Dihydrofolate reductase-like"/>
    <property type="match status" value="1"/>
</dbReference>
<evidence type="ECO:0000256" key="7">
    <source>
        <dbReference type="SAM" id="MobiDB-lite"/>
    </source>
</evidence>
<evidence type="ECO:0000256" key="5">
    <source>
        <dbReference type="ARBA" id="ARBA00023002"/>
    </source>
</evidence>
<proteinExistence type="inferred from homology"/>
<evidence type="ECO:0000256" key="1">
    <source>
        <dbReference type="ARBA" id="ARBA00004903"/>
    </source>
</evidence>
<dbReference type="EC" id="1.5.1.3" evidence="2"/>
<dbReference type="GO" id="GO:0050661">
    <property type="term" value="F:NADP binding"/>
    <property type="evidence" value="ECO:0007669"/>
    <property type="project" value="InterPro"/>
</dbReference>
<organism evidence="9 10">
    <name type="scientific">Pandoravirus inopinatum</name>
    <dbReference type="NCBI Taxonomy" id="1605721"/>
    <lineage>
        <taxon>Viruses</taxon>
        <taxon>Pandoravirus</taxon>
    </lineage>
</organism>
<dbReference type="Pfam" id="PF00186">
    <property type="entry name" value="DHFR_1"/>
    <property type="match status" value="1"/>
</dbReference>
<dbReference type="PANTHER" id="PTHR48069">
    <property type="entry name" value="DIHYDROFOLATE REDUCTASE"/>
    <property type="match status" value="1"/>
</dbReference>
<protein>
    <recommendedName>
        <fullName evidence="2">dihydrofolate reductase</fullName>
        <ecNumber evidence="2">1.5.1.3</ecNumber>
    </recommendedName>
</protein>
<dbReference type="Gene3D" id="3.40.430.10">
    <property type="entry name" value="Dihydrofolate Reductase, subunit A"/>
    <property type="match status" value="1"/>
</dbReference>
<evidence type="ECO:0000259" key="8">
    <source>
        <dbReference type="PROSITE" id="PS51330"/>
    </source>
</evidence>
<dbReference type="GO" id="GO:0046655">
    <property type="term" value="P:folic acid metabolic process"/>
    <property type="evidence" value="ECO:0007669"/>
    <property type="project" value="TreeGrafter"/>
</dbReference>
<dbReference type="EMBL" id="KP136319">
    <property type="protein sequence ID" value="AJF98006.1"/>
    <property type="molecule type" value="Genomic_DNA"/>
</dbReference>
<evidence type="ECO:0000256" key="6">
    <source>
        <dbReference type="RuleBase" id="RU004474"/>
    </source>
</evidence>
<dbReference type="PROSITE" id="PS00075">
    <property type="entry name" value="DHFR_1"/>
    <property type="match status" value="1"/>
</dbReference>
<dbReference type="InterPro" id="IPR012259">
    <property type="entry name" value="DHFR"/>
</dbReference>
<dbReference type="GO" id="GO:0046452">
    <property type="term" value="P:dihydrofolate metabolic process"/>
    <property type="evidence" value="ECO:0007669"/>
    <property type="project" value="TreeGrafter"/>
</dbReference>